<accession>A0A0C9ZVC7</accession>
<name>A0A0C9ZVC7_9AGAM</name>
<reference evidence="1 2" key="1">
    <citation type="submission" date="2014-04" db="EMBL/GenBank/DDBJ databases">
        <authorList>
            <consortium name="DOE Joint Genome Institute"/>
            <person name="Kuo A."/>
            <person name="Kohler A."/>
            <person name="Costa M.D."/>
            <person name="Nagy L.G."/>
            <person name="Floudas D."/>
            <person name="Copeland A."/>
            <person name="Barry K.W."/>
            <person name="Cichocki N."/>
            <person name="Veneault-Fourrey C."/>
            <person name="LaButti K."/>
            <person name="Lindquist E.A."/>
            <person name="Lipzen A."/>
            <person name="Lundell T."/>
            <person name="Morin E."/>
            <person name="Murat C."/>
            <person name="Sun H."/>
            <person name="Tunlid A."/>
            <person name="Henrissat B."/>
            <person name="Grigoriev I.V."/>
            <person name="Hibbett D.S."/>
            <person name="Martin F."/>
            <person name="Nordberg H.P."/>
            <person name="Cantor M.N."/>
            <person name="Hua S.X."/>
        </authorList>
    </citation>
    <scope>NUCLEOTIDE SEQUENCE [LARGE SCALE GENOMIC DNA]</scope>
    <source>
        <strain evidence="1 2">441</strain>
    </source>
</reference>
<protein>
    <submittedName>
        <fullName evidence="1">Unplaced genomic scaffold scaffold_4, whole genome shotgun sequence</fullName>
    </submittedName>
</protein>
<dbReference type="EMBL" id="KN833688">
    <property type="protein sequence ID" value="KIK29959.1"/>
    <property type="molecule type" value="Genomic_DNA"/>
</dbReference>
<gene>
    <name evidence="1" type="ORF">PISMIDRAFT_6663</name>
</gene>
<keyword evidence="2" id="KW-1185">Reference proteome</keyword>
<reference evidence="2" key="2">
    <citation type="submission" date="2015-01" db="EMBL/GenBank/DDBJ databases">
        <title>Evolutionary Origins and Diversification of the Mycorrhizal Mutualists.</title>
        <authorList>
            <consortium name="DOE Joint Genome Institute"/>
            <consortium name="Mycorrhizal Genomics Consortium"/>
            <person name="Kohler A."/>
            <person name="Kuo A."/>
            <person name="Nagy L.G."/>
            <person name="Floudas D."/>
            <person name="Copeland A."/>
            <person name="Barry K.W."/>
            <person name="Cichocki N."/>
            <person name="Veneault-Fourrey C."/>
            <person name="LaButti K."/>
            <person name="Lindquist E.A."/>
            <person name="Lipzen A."/>
            <person name="Lundell T."/>
            <person name="Morin E."/>
            <person name="Murat C."/>
            <person name="Riley R."/>
            <person name="Ohm R."/>
            <person name="Sun H."/>
            <person name="Tunlid A."/>
            <person name="Henrissat B."/>
            <person name="Grigoriev I.V."/>
            <person name="Hibbett D.S."/>
            <person name="Martin F."/>
        </authorList>
    </citation>
    <scope>NUCLEOTIDE SEQUENCE [LARGE SCALE GENOMIC DNA]</scope>
    <source>
        <strain evidence="2">441</strain>
    </source>
</reference>
<dbReference type="Proteomes" id="UP000054018">
    <property type="component" value="Unassembled WGS sequence"/>
</dbReference>
<evidence type="ECO:0000313" key="2">
    <source>
        <dbReference type="Proteomes" id="UP000054018"/>
    </source>
</evidence>
<sequence length="132" mass="14700">MSSTPNKLARSRLLPGWFGKKANRVHEAVRPGSTNSGDVQMAESIRSTTVVLQWLSDPREVLVVEVAETNPVRCVSTVPQTVHLESDSDRFGQGDARTFELLWDHRPRVSGCGLRYSWCRVPDGTSQFMTVA</sequence>
<organism evidence="1 2">
    <name type="scientific">Pisolithus microcarpus 441</name>
    <dbReference type="NCBI Taxonomy" id="765257"/>
    <lineage>
        <taxon>Eukaryota</taxon>
        <taxon>Fungi</taxon>
        <taxon>Dikarya</taxon>
        <taxon>Basidiomycota</taxon>
        <taxon>Agaricomycotina</taxon>
        <taxon>Agaricomycetes</taxon>
        <taxon>Agaricomycetidae</taxon>
        <taxon>Boletales</taxon>
        <taxon>Sclerodermatineae</taxon>
        <taxon>Pisolithaceae</taxon>
        <taxon>Pisolithus</taxon>
    </lineage>
</organism>
<dbReference type="AlphaFoldDB" id="A0A0C9ZVC7"/>
<dbReference type="HOGENOM" id="CLU_1917893_0_0_1"/>
<evidence type="ECO:0000313" key="1">
    <source>
        <dbReference type="EMBL" id="KIK29959.1"/>
    </source>
</evidence>
<proteinExistence type="predicted"/>